<evidence type="ECO:0000256" key="4">
    <source>
        <dbReference type="ARBA" id="ARBA00022692"/>
    </source>
</evidence>
<proteinExistence type="inferred from homology"/>
<dbReference type="PANTHER" id="PTHR34093">
    <property type="entry name" value="CHLORIDE CHANNEL CLIC-LIKE PROTEIN 1"/>
    <property type="match status" value="1"/>
</dbReference>
<keyword evidence="10" id="KW-1185">Reference proteome</keyword>
<comment type="subcellular location">
    <subcellularLocation>
        <location evidence="1">Membrane</location>
        <topology evidence="1">Multi-pass membrane protein</topology>
    </subcellularLocation>
</comment>
<feature type="region of interest" description="Disordered" evidence="7">
    <location>
        <begin position="394"/>
        <end position="533"/>
    </location>
</feature>
<dbReference type="GO" id="GO:0016020">
    <property type="term" value="C:membrane"/>
    <property type="evidence" value="ECO:0007669"/>
    <property type="project" value="UniProtKB-SubCell"/>
</dbReference>
<dbReference type="GO" id="GO:0005254">
    <property type="term" value="F:chloride channel activity"/>
    <property type="evidence" value="ECO:0007669"/>
    <property type="project" value="TreeGrafter"/>
</dbReference>
<feature type="transmembrane region" description="Helical" evidence="8">
    <location>
        <begin position="187"/>
        <end position="208"/>
    </location>
</feature>
<name>A0A6P7YCZ9_9AMPH</name>
<dbReference type="Proteomes" id="UP000515156">
    <property type="component" value="Chromosome 6"/>
</dbReference>
<feature type="transmembrane region" description="Helical" evidence="8">
    <location>
        <begin position="220"/>
        <end position="237"/>
    </location>
</feature>
<feature type="signal peptide" evidence="9">
    <location>
        <begin position="1"/>
        <end position="20"/>
    </location>
</feature>
<keyword evidence="5 8" id="KW-1133">Transmembrane helix</keyword>
<evidence type="ECO:0000256" key="8">
    <source>
        <dbReference type="SAM" id="Phobius"/>
    </source>
</evidence>
<reference evidence="11 12" key="1">
    <citation type="submission" date="2025-04" db="UniProtKB">
        <authorList>
            <consortium name="RefSeq"/>
        </authorList>
    </citation>
    <scope>IDENTIFICATION</scope>
</reference>
<sequence>MPVSWFFHACLLVFYAQAQGDEWVDPTDMLNYDAASGKMRQTPTVNHEEVDVKPSEAISQTSCLLEKEECQRQQESLLLKVEECNKREQAKPQESISNPVLKRYLNKILIEAGKLGLPDETNTEGHYDAEIILTRQTLSEFSKFLSEEDWKPGALDDALSNVLINFKLHNYEAWQWKFEDYFGIQPFTLFMVLLCLLCIVSLIATELWTCISWFTQLKRLLVISIILSFGWNWMYLYKVAFAKHQADMAKREQFDSSCVTKMDWSESLVGWLKASWTFQDDDPCEQYYKTLLVNPILLVPPTKALVLTYTHFVTEPLKHVGRGMGEFIRGLLNEIPMLLQIPVLILMALAVLGFCYGAGRSVGTLRHLPRLHGEDPPACIDQPDRKPSRIEFIQSHGGGAGDCGDASNEKNTSRHRLMGMKPDVVRETDTTNSLDRAKGKDQHHLPNHLPLSEDGNKSSMGKAVQQDSGEAEMQQDSGEAEMQQRSLGGTQLLKEEVGSKYSSDNPKSNQSTIAAEGLQKKEDFEQLDLYTAE</sequence>
<evidence type="ECO:0000256" key="1">
    <source>
        <dbReference type="ARBA" id="ARBA00004141"/>
    </source>
</evidence>
<evidence type="ECO:0000313" key="11">
    <source>
        <dbReference type="RefSeq" id="XP_030062923.1"/>
    </source>
</evidence>
<dbReference type="PANTHER" id="PTHR34093:SF1">
    <property type="entry name" value="CHLORIDE CHANNEL CLIC-LIKE PROTEIN 1"/>
    <property type="match status" value="1"/>
</dbReference>
<dbReference type="InterPro" id="IPR009231">
    <property type="entry name" value="Chloride_chnl_CLIC-like"/>
</dbReference>
<dbReference type="GO" id="GO:0005783">
    <property type="term" value="C:endoplasmic reticulum"/>
    <property type="evidence" value="ECO:0007669"/>
    <property type="project" value="TreeGrafter"/>
</dbReference>
<evidence type="ECO:0000313" key="13">
    <source>
        <dbReference type="RefSeq" id="XP_030062925.1"/>
    </source>
</evidence>
<evidence type="ECO:0000256" key="3">
    <source>
        <dbReference type="ARBA" id="ARBA00015571"/>
    </source>
</evidence>
<dbReference type="AlphaFoldDB" id="A0A6P7YCZ9"/>
<dbReference type="OrthoDB" id="10037397at2759"/>
<evidence type="ECO:0000256" key="2">
    <source>
        <dbReference type="ARBA" id="ARBA00005944"/>
    </source>
</evidence>
<keyword evidence="9" id="KW-0732">Signal</keyword>
<evidence type="ECO:0000256" key="7">
    <source>
        <dbReference type="SAM" id="MobiDB-lite"/>
    </source>
</evidence>
<dbReference type="CTD" id="23155"/>
<dbReference type="KEGG" id="muo:115472703"/>
<evidence type="ECO:0000256" key="9">
    <source>
        <dbReference type="SAM" id="SignalP"/>
    </source>
</evidence>
<keyword evidence="6 8" id="KW-0472">Membrane</keyword>
<feature type="compositionally biased region" description="Basic and acidic residues" evidence="7">
    <location>
        <begin position="423"/>
        <end position="444"/>
    </location>
</feature>
<evidence type="ECO:0000256" key="5">
    <source>
        <dbReference type="ARBA" id="ARBA00022989"/>
    </source>
</evidence>
<accession>A0A6P7YCZ9</accession>
<feature type="compositionally biased region" description="Polar residues" evidence="7">
    <location>
        <begin position="500"/>
        <end position="513"/>
    </location>
</feature>
<dbReference type="RefSeq" id="XP_030062923.1">
    <property type="nucleotide sequence ID" value="XM_030207063.1"/>
</dbReference>
<dbReference type="RefSeq" id="XP_030062924.1">
    <property type="nucleotide sequence ID" value="XM_030207064.1"/>
</dbReference>
<evidence type="ECO:0000313" key="10">
    <source>
        <dbReference type="Proteomes" id="UP000515156"/>
    </source>
</evidence>
<evidence type="ECO:0000313" key="12">
    <source>
        <dbReference type="RefSeq" id="XP_030062924.1"/>
    </source>
</evidence>
<gene>
    <name evidence="11 12 13" type="primary">CLCC1</name>
</gene>
<organism evidence="10 11">
    <name type="scientific">Microcaecilia unicolor</name>
    <dbReference type="NCBI Taxonomy" id="1415580"/>
    <lineage>
        <taxon>Eukaryota</taxon>
        <taxon>Metazoa</taxon>
        <taxon>Chordata</taxon>
        <taxon>Craniata</taxon>
        <taxon>Vertebrata</taxon>
        <taxon>Euteleostomi</taxon>
        <taxon>Amphibia</taxon>
        <taxon>Gymnophiona</taxon>
        <taxon>Siphonopidae</taxon>
        <taxon>Microcaecilia</taxon>
    </lineage>
</organism>
<feature type="chain" id="PRO_5044652530" description="Chloride channel CLIC-like protein 1" evidence="9">
    <location>
        <begin position="21"/>
        <end position="533"/>
    </location>
</feature>
<dbReference type="RefSeq" id="XP_030062925.1">
    <property type="nucleotide sequence ID" value="XM_030207065.1"/>
</dbReference>
<feature type="transmembrane region" description="Helical" evidence="8">
    <location>
        <begin position="337"/>
        <end position="358"/>
    </location>
</feature>
<protein>
    <recommendedName>
        <fullName evidence="3">Chloride channel CLIC-like protein 1</fullName>
    </recommendedName>
</protein>
<evidence type="ECO:0000256" key="6">
    <source>
        <dbReference type="ARBA" id="ARBA00023136"/>
    </source>
</evidence>
<keyword evidence="4 8" id="KW-0812">Transmembrane</keyword>
<dbReference type="Pfam" id="PF05934">
    <property type="entry name" value="MCLC"/>
    <property type="match status" value="1"/>
</dbReference>
<comment type="similarity">
    <text evidence="2">Belongs to the chloride channel MCLC family.</text>
</comment>
<dbReference type="GeneID" id="115472703"/>